<evidence type="ECO:0000313" key="2">
    <source>
        <dbReference type="EMBL" id="KAF3951942.1"/>
    </source>
</evidence>
<proteinExistence type="predicted"/>
<gene>
    <name evidence="2" type="ORF">CMV_022461</name>
</gene>
<name>A0A8J4VBL1_9ROSI</name>
<protein>
    <submittedName>
        <fullName evidence="2">Uncharacterized protein</fullName>
    </submittedName>
</protein>
<feature type="compositionally biased region" description="Low complexity" evidence="1">
    <location>
        <begin position="115"/>
        <end position="124"/>
    </location>
</feature>
<organism evidence="2 3">
    <name type="scientific">Castanea mollissima</name>
    <name type="common">Chinese chestnut</name>
    <dbReference type="NCBI Taxonomy" id="60419"/>
    <lineage>
        <taxon>Eukaryota</taxon>
        <taxon>Viridiplantae</taxon>
        <taxon>Streptophyta</taxon>
        <taxon>Embryophyta</taxon>
        <taxon>Tracheophyta</taxon>
        <taxon>Spermatophyta</taxon>
        <taxon>Magnoliopsida</taxon>
        <taxon>eudicotyledons</taxon>
        <taxon>Gunneridae</taxon>
        <taxon>Pentapetalae</taxon>
        <taxon>rosids</taxon>
        <taxon>fabids</taxon>
        <taxon>Fagales</taxon>
        <taxon>Fagaceae</taxon>
        <taxon>Castanea</taxon>
    </lineage>
</organism>
<feature type="compositionally biased region" description="Low complexity" evidence="1">
    <location>
        <begin position="45"/>
        <end position="84"/>
    </location>
</feature>
<dbReference type="EMBL" id="JRKL02004705">
    <property type="protein sequence ID" value="KAF3951942.1"/>
    <property type="molecule type" value="Genomic_DNA"/>
</dbReference>
<accession>A0A8J4VBL1</accession>
<sequence>MGKGTGQFCRSAGRCGAMRRGVHAGMPLGCPLPAQCTQPPMGMLPRPGRAAGKAKAAPMGRQPRPGRAAGKAKAAPHGQAAKARACSRQGQGSPPWARSQGQGVQQARPRQPPMGAQARPGHAAAKAKARMHAAAKALACLRGHAGRPLGAGSRAIACTRACLGGSGSTAWARGHAPWVGCQGRGMPQGPLKGHGSTWGGCCSKAKVTSSDPSYSSPPKERLGKNQLWHEETLIC</sequence>
<evidence type="ECO:0000313" key="3">
    <source>
        <dbReference type="Proteomes" id="UP000737018"/>
    </source>
</evidence>
<dbReference type="Proteomes" id="UP000737018">
    <property type="component" value="Unassembled WGS sequence"/>
</dbReference>
<evidence type="ECO:0000256" key="1">
    <source>
        <dbReference type="SAM" id="MobiDB-lite"/>
    </source>
</evidence>
<keyword evidence="3" id="KW-1185">Reference proteome</keyword>
<dbReference type="AlphaFoldDB" id="A0A8J4VBL1"/>
<comment type="caution">
    <text evidence="2">The sequence shown here is derived from an EMBL/GenBank/DDBJ whole genome shotgun (WGS) entry which is preliminary data.</text>
</comment>
<feature type="region of interest" description="Disordered" evidence="1">
    <location>
        <begin position="44"/>
        <end position="125"/>
    </location>
</feature>
<reference evidence="2" key="1">
    <citation type="submission" date="2020-03" db="EMBL/GenBank/DDBJ databases">
        <title>Castanea mollissima Vanexum genome sequencing.</title>
        <authorList>
            <person name="Staton M."/>
        </authorList>
    </citation>
    <scope>NUCLEOTIDE SEQUENCE</scope>
    <source>
        <tissue evidence="2">Leaf</tissue>
    </source>
</reference>